<comment type="caution">
    <text evidence="1">The sequence shown here is derived from an EMBL/GenBank/DDBJ whole genome shotgun (WGS) entry which is preliminary data.</text>
</comment>
<reference evidence="1 2" key="1">
    <citation type="journal article" date="2016" name="Nat. Commun.">
        <title>Thousands of microbial genomes shed light on interconnected biogeochemical processes in an aquifer system.</title>
        <authorList>
            <person name="Anantharaman K."/>
            <person name="Brown C.T."/>
            <person name="Hug L.A."/>
            <person name="Sharon I."/>
            <person name="Castelle C.J."/>
            <person name="Probst A.J."/>
            <person name="Thomas B.C."/>
            <person name="Singh A."/>
            <person name="Wilkins M.J."/>
            <person name="Karaoz U."/>
            <person name="Brodie E.L."/>
            <person name="Williams K.H."/>
            <person name="Hubbard S.S."/>
            <person name="Banfield J.F."/>
        </authorList>
    </citation>
    <scope>NUCLEOTIDE SEQUENCE [LARGE SCALE GENOMIC DNA]</scope>
</reference>
<name>A0A1F6CN07_9BACT</name>
<dbReference type="EMBL" id="MFKW01000048">
    <property type="protein sequence ID" value="OGG50596.1"/>
    <property type="molecule type" value="Genomic_DNA"/>
</dbReference>
<organism evidence="1 2">
    <name type="scientific">Candidatus Kaiserbacteria bacterium RIFCSPHIGHO2_01_FULL_54_36b</name>
    <dbReference type="NCBI Taxonomy" id="1798483"/>
    <lineage>
        <taxon>Bacteria</taxon>
        <taxon>Candidatus Kaiseribacteriota</taxon>
    </lineage>
</organism>
<dbReference type="AlphaFoldDB" id="A0A1F6CN07"/>
<accession>A0A1F6CN07</accession>
<protein>
    <submittedName>
        <fullName evidence="1">Uncharacterized protein</fullName>
    </submittedName>
</protein>
<dbReference type="Proteomes" id="UP000176445">
    <property type="component" value="Unassembled WGS sequence"/>
</dbReference>
<evidence type="ECO:0000313" key="2">
    <source>
        <dbReference type="Proteomes" id="UP000176445"/>
    </source>
</evidence>
<sequence>MKTPRRVPVFLFMIVATVLLIGARRFQKDYIERDYPLTVYADCDQEKHNCFIADEESADSDFQQEPYMKILISAADAPLCLEEHVCQNFECPPDADLCEITYCSTESLEEGEGCTGDVEASSTRNG</sequence>
<proteinExistence type="predicted"/>
<evidence type="ECO:0000313" key="1">
    <source>
        <dbReference type="EMBL" id="OGG50596.1"/>
    </source>
</evidence>
<gene>
    <name evidence="1" type="ORF">A2704_02355</name>
</gene>